<comment type="catalytic activity">
    <reaction evidence="3">
        <text>inosine + phosphate = alpha-D-ribose 1-phosphate + hypoxanthine</text>
        <dbReference type="Rhea" id="RHEA:27646"/>
        <dbReference type="ChEBI" id="CHEBI:17368"/>
        <dbReference type="ChEBI" id="CHEBI:17596"/>
        <dbReference type="ChEBI" id="CHEBI:43474"/>
        <dbReference type="ChEBI" id="CHEBI:57720"/>
        <dbReference type="EC" id="2.4.2.1"/>
    </reaction>
</comment>
<keyword evidence="2 3" id="KW-0808">Transferase</keyword>
<dbReference type="GO" id="GO:0005829">
    <property type="term" value="C:cytosol"/>
    <property type="evidence" value="ECO:0007669"/>
    <property type="project" value="TreeGrafter"/>
</dbReference>
<dbReference type="InterPro" id="IPR009664">
    <property type="entry name" value="Ppnp"/>
</dbReference>
<reference evidence="5" key="1">
    <citation type="submission" date="2017-02" db="EMBL/GenBank/DDBJ databases">
        <authorList>
            <person name="Varghese N."/>
            <person name="Submissions S."/>
        </authorList>
    </citation>
    <scope>NUCLEOTIDE SEQUENCE [LARGE SCALE GENOMIC DNA]</scope>
    <source>
        <strain evidence="5">ATCC BAA-34</strain>
    </source>
</reference>
<name>A0A1T4QLW8_9BACT</name>
<comment type="catalytic activity">
    <reaction evidence="3">
        <text>a purine D-ribonucleoside + phosphate = a purine nucleobase + alpha-D-ribose 1-phosphate</text>
        <dbReference type="Rhea" id="RHEA:19805"/>
        <dbReference type="ChEBI" id="CHEBI:26386"/>
        <dbReference type="ChEBI" id="CHEBI:43474"/>
        <dbReference type="ChEBI" id="CHEBI:57720"/>
        <dbReference type="ChEBI" id="CHEBI:142355"/>
        <dbReference type="EC" id="2.4.2.1"/>
    </reaction>
</comment>
<dbReference type="EC" id="2.4.2.2" evidence="3"/>
<dbReference type="InterPro" id="IPR011051">
    <property type="entry name" value="RmlC_Cupin_sf"/>
</dbReference>
<protein>
    <recommendedName>
        <fullName evidence="3">Pyrimidine/purine nucleoside phosphorylase</fullName>
        <ecNumber evidence="3">2.4.2.1</ecNumber>
        <ecNumber evidence="3">2.4.2.2</ecNumber>
    </recommendedName>
    <alternativeName>
        <fullName evidence="3">Adenosine phosphorylase</fullName>
    </alternativeName>
    <alternativeName>
        <fullName evidence="3">Cytidine phosphorylase</fullName>
    </alternativeName>
    <alternativeName>
        <fullName evidence="3">Guanosine phosphorylase</fullName>
    </alternativeName>
    <alternativeName>
        <fullName evidence="3">Inosine phosphorylase</fullName>
    </alternativeName>
    <alternativeName>
        <fullName evidence="3">Thymidine phosphorylase</fullName>
    </alternativeName>
    <alternativeName>
        <fullName evidence="3">Uridine phosphorylase</fullName>
    </alternativeName>
    <alternativeName>
        <fullName evidence="3">Xanthosine phosphorylase</fullName>
    </alternativeName>
</protein>
<dbReference type="Gene3D" id="2.60.120.10">
    <property type="entry name" value="Jelly Rolls"/>
    <property type="match status" value="1"/>
</dbReference>
<dbReference type="PANTHER" id="PTHR36540:SF1">
    <property type="entry name" value="PYRIMIDINE_PURINE NUCLEOSIDE PHOSPHORYLASE"/>
    <property type="match status" value="1"/>
</dbReference>
<comment type="similarity">
    <text evidence="3">Belongs to the nucleoside phosphorylase PpnP family.</text>
</comment>
<comment type="catalytic activity">
    <reaction evidence="3">
        <text>uridine + phosphate = alpha-D-ribose 1-phosphate + uracil</text>
        <dbReference type="Rhea" id="RHEA:24388"/>
        <dbReference type="ChEBI" id="CHEBI:16704"/>
        <dbReference type="ChEBI" id="CHEBI:17568"/>
        <dbReference type="ChEBI" id="CHEBI:43474"/>
        <dbReference type="ChEBI" id="CHEBI:57720"/>
        <dbReference type="EC" id="2.4.2.2"/>
    </reaction>
</comment>
<dbReference type="GO" id="GO:0047975">
    <property type="term" value="F:guanosine phosphorylase activity"/>
    <property type="evidence" value="ECO:0007669"/>
    <property type="project" value="RHEA"/>
</dbReference>
<dbReference type="EMBL" id="FUWR01000014">
    <property type="protein sequence ID" value="SKA04743.1"/>
    <property type="molecule type" value="Genomic_DNA"/>
</dbReference>
<comment type="catalytic activity">
    <reaction evidence="3">
        <text>guanosine + phosphate = alpha-D-ribose 1-phosphate + guanine</text>
        <dbReference type="Rhea" id="RHEA:13233"/>
        <dbReference type="ChEBI" id="CHEBI:16235"/>
        <dbReference type="ChEBI" id="CHEBI:16750"/>
        <dbReference type="ChEBI" id="CHEBI:43474"/>
        <dbReference type="ChEBI" id="CHEBI:57720"/>
        <dbReference type="EC" id="2.4.2.1"/>
    </reaction>
</comment>
<dbReference type="SUPFAM" id="SSF51182">
    <property type="entry name" value="RmlC-like cupins"/>
    <property type="match status" value="1"/>
</dbReference>
<organism evidence="4 5">
    <name type="scientific">Trichlorobacter thiogenes</name>
    <dbReference type="NCBI Taxonomy" id="115783"/>
    <lineage>
        <taxon>Bacteria</taxon>
        <taxon>Pseudomonadati</taxon>
        <taxon>Thermodesulfobacteriota</taxon>
        <taxon>Desulfuromonadia</taxon>
        <taxon>Geobacterales</taxon>
        <taxon>Geobacteraceae</taxon>
        <taxon>Trichlorobacter</taxon>
    </lineage>
</organism>
<dbReference type="RefSeq" id="WP_078790713.1">
    <property type="nucleotide sequence ID" value="NZ_FUWR01000014.1"/>
</dbReference>
<dbReference type="Pfam" id="PF06865">
    <property type="entry name" value="Ppnp"/>
    <property type="match status" value="1"/>
</dbReference>
<dbReference type="GO" id="GO:0004850">
    <property type="term" value="F:uridine phosphorylase activity"/>
    <property type="evidence" value="ECO:0007669"/>
    <property type="project" value="RHEA"/>
</dbReference>
<dbReference type="AlphaFoldDB" id="A0A1T4QLW8"/>
<dbReference type="Proteomes" id="UP000190102">
    <property type="component" value="Unassembled WGS sequence"/>
</dbReference>
<evidence type="ECO:0000256" key="1">
    <source>
        <dbReference type="ARBA" id="ARBA00022676"/>
    </source>
</evidence>
<proteinExistence type="inferred from homology"/>
<evidence type="ECO:0000256" key="3">
    <source>
        <dbReference type="HAMAP-Rule" id="MF_01537"/>
    </source>
</evidence>
<dbReference type="OrthoDB" id="9793848at2"/>
<dbReference type="CDD" id="cd20296">
    <property type="entry name" value="cupin_PpnP-like"/>
    <property type="match status" value="1"/>
</dbReference>
<gene>
    <name evidence="3" type="primary">ppnP</name>
    <name evidence="4" type="ORF">SAMN02745119_02450</name>
</gene>
<dbReference type="GO" id="GO:0004731">
    <property type="term" value="F:purine-nucleoside phosphorylase activity"/>
    <property type="evidence" value="ECO:0007669"/>
    <property type="project" value="UniProtKB-UniRule"/>
</dbReference>
<dbReference type="HAMAP" id="MF_01537">
    <property type="entry name" value="Nucleos_phosphorylase_PpnP"/>
    <property type="match status" value="1"/>
</dbReference>
<keyword evidence="5" id="KW-1185">Reference proteome</keyword>
<dbReference type="GO" id="GO:0009032">
    <property type="term" value="F:thymidine phosphorylase activity"/>
    <property type="evidence" value="ECO:0007669"/>
    <property type="project" value="RHEA"/>
</dbReference>
<comment type="catalytic activity">
    <reaction evidence="3">
        <text>cytidine + phosphate = cytosine + alpha-D-ribose 1-phosphate</text>
        <dbReference type="Rhea" id="RHEA:52540"/>
        <dbReference type="ChEBI" id="CHEBI:16040"/>
        <dbReference type="ChEBI" id="CHEBI:17562"/>
        <dbReference type="ChEBI" id="CHEBI:43474"/>
        <dbReference type="ChEBI" id="CHEBI:57720"/>
        <dbReference type="EC" id="2.4.2.2"/>
    </reaction>
</comment>
<sequence>MSEFAGVTVVREANIYFNGAVASHTVLFPDGSKKTLGIMQPGEYTFNTGAAELMEILTGELDLQLAGETGWRRIGGGQSFEVAANSSFTMKVQTVADYCCSFLA</sequence>
<comment type="catalytic activity">
    <reaction evidence="3">
        <text>adenosine + phosphate = alpha-D-ribose 1-phosphate + adenine</text>
        <dbReference type="Rhea" id="RHEA:27642"/>
        <dbReference type="ChEBI" id="CHEBI:16335"/>
        <dbReference type="ChEBI" id="CHEBI:16708"/>
        <dbReference type="ChEBI" id="CHEBI:43474"/>
        <dbReference type="ChEBI" id="CHEBI:57720"/>
        <dbReference type="EC" id="2.4.2.1"/>
    </reaction>
</comment>
<keyword evidence="1 3" id="KW-0328">Glycosyltransferase</keyword>
<evidence type="ECO:0000313" key="4">
    <source>
        <dbReference type="EMBL" id="SKA04743.1"/>
    </source>
</evidence>
<dbReference type="STRING" id="115783.SAMN02745119_02450"/>
<dbReference type="InterPro" id="IPR014710">
    <property type="entry name" value="RmlC-like_jellyroll"/>
</dbReference>
<comment type="catalytic activity">
    <reaction evidence="3">
        <text>thymidine + phosphate = 2-deoxy-alpha-D-ribose 1-phosphate + thymine</text>
        <dbReference type="Rhea" id="RHEA:16037"/>
        <dbReference type="ChEBI" id="CHEBI:17748"/>
        <dbReference type="ChEBI" id="CHEBI:17821"/>
        <dbReference type="ChEBI" id="CHEBI:43474"/>
        <dbReference type="ChEBI" id="CHEBI:57259"/>
        <dbReference type="EC" id="2.4.2.2"/>
    </reaction>
</comment>
<comment type="function">
    <text evidence="3">Catalyzes the phosphorolysis of diverse nucleosides, yielding D-ribose 1-phosphate and the respective free bases. Can use uridine, adenosine, guanosine, cytidine, thymidine, inosine and xanthosine as substrates. Also catalyzes the reverse reactions.</text>
</comment>
<dbReference type="EC" id="2.4.2.1" evidence="3"/>
<comment type="catalytic activity">
    <reaction evidence="3">
        <text>xanthosine + phosphate = alpha-D-ribose 1-phosphate + xanthine</text>
        <dbReference type="Rhea" id="RHEA:27638"/>
        <dbReference type="ChEBI" id="CHEBI:17712"/>
        <dbReference type="ChEBI" id="CHEBI:18107"/>
        <dbReference type="ChEBI" id="CHEBI:43474"/>
        <dbReference type="ChEBI" id="CHEBI:57720"/>
        <dbReference type="EC" id="2.4.2.1"/>
    </reaction>
</comment>
<evidence type="ECO:0000256" key="2">
    <source>
        <dbReference type="ARBA" id="ARBA00022679"/>
    </source>
</evidence>
<evidence type="ECO:0000313" key="5">
    <source>
        <dbReference type="Proteomes" id="UP000190102"/>
    </source>
</evidence>
<dbReference type="PANTHER" id="PTHR36540">
    <property type="entry name" value="PYRIMIDINE/PURINE NUCLEOSIDE PHOSPHORYLASE"/>
    <property type="match status" value="1"/>
</dbReference>
<accession>A0A1T4QLW8</accession>